<keyword evidence="2" id="KW-1185">Reference proteome</keyword>
<proteinExistence type="predicted"/>
<gene>
    <name evidence="1" type="ORF">TorRG33x02_048410</name>
</gene>
<protein>
    <submittedName>
        <fullName evidence="1">Uncharacterized protein</fullName>
    </submittedName>
</protein>
<name>A0A2P5FNC8_TREOI</name>
<dbReference type="InParanoid" id="A0A2P5FNC8"/>
<evidence type="ECO:0000313" key="2">
    <source>
        <dbReference type="Proteomes" id="UP000237000"/>
    </source>
</evidence>
<dbReference type="EMBL" id="JXTC01000019">
    <property type="protein sequence ID" value="PON99298.1"/>
    <property type="molecule type" value="Genomic_DNA"/>
</dbReference>
<accession>A0A2P5FNC8</accession>
<reference evidence="2" key="1">
    <citation type="submission" date="2016-06" db="EMBL/GenBank/DDBJ databases">
        <title>Parallel loss of symbiosis genes in relatives of nitrogen-fixing non-legume Parasponia.</title>
        <authorList>
            <person name="Van Velzen R."/>
            <person name="Holmer R."/>
            <person name="Bu F."/>
            <person name="Rutten L."/>
            <person name="Van Zeijl A."/>
            <person name="Liu W."/>
            <person name="Santuari L."/>
            <person name="Cao Q."/>
            <person name="Sharma T."/>
            <person name="Shen D."/>
            <person name="Roswanjaya Y."/>
            <person name="Wardhani T."/>
            <person name="Kalhor M.S."/>
            <person name="Jansen J."/>
            <person name="Van den Hoogen J."/>
            <person name="Gungor B."/>
            <person name="Hartog M."/>
            <person name="Hontelez J."/>
            <person name="Verver J."/>
            <person name="Yang W.-C."/>
            <person name="Schijlen E."/>
            <person name="Repin R."/>
            <person name="Schilthuizen M."/>
            <person name="Schranz E."/>
            <person name="Heidstra R."/>
            <person name="Miyata K."/>
            <person name="Fedorova E."/>
            <person name="Kohlen W."/>
            <person name="Bisseling T."/>
            <person name="Smit S."/>
            <person name="Geurts R."/>
        </authorList>
    </citation>
    <scope>NUCLEOTIDE SEQUENCE [LARGE SCALE GENOMIC DNA]</scope>
    <source>
        <strain evidence="2">cv. RG33-2</strain>
    </source>
</reference>
<dbReference type="Proteomes" id="UP000237000">
    <property type="component" value="Unassembled WGS sequence"/>
</dbReference>
<organism evidence="1 2">
    <name type="scientific">Trema orientale</name>
    <name type="common">Charcoal tree</name>
    <name type="synonym">Celtis orientalis</name>
    <dbReference type="NCBI Taxonomy" id="63057"/>
    <lineage>
        <taxon>Eukaryota</taxon>
        <taxon>Viridiplantae</taxon>
        <taxon>Streptophyta</taxon>
        <taxon>Embryophyta</taxon>
        <taxon>Tracheophyta</taxon>
        <taxon>Spermatophyta</taxon>
        <taxon>Magnoliopsida</taxon>
        <taxon>eudicotyledons</taxon>
        <taxon>Gunneridae</taxon>
        <taxon>Pentapetalae</taxon>
        <taxon>rosids</taxon>
        <taxon>fabids</taxon>
        <taxon>Rosales</taxon>
        <taxon>Cannabaceae</taxon>
        <taxon>Trema</taxon>
    </lineage>
</organism>
<comment type="caution">
    <text evidence="1">The sequence shown here is derived from an EMBL/GenBank/DDBJ whole genome shotgun (WGS) entry which is preliminary data.</text>
</comment>
<evidence type="ECO:0000313" key="1">
    <source>
        <dbReference type="EMBL" id="PON99298.1"/>
    </source>
</evidence>
<sequence>MGRFQVGYVIVSELKLKKFASNTIHDRGLRNITSSLMDNNSELHLMIQSLR</sequence>
<feature type="non-terminal residue" evidence="1">
    <location>
        <position position="51"/>
    </location>
</feature>
<dbReference type="AlphaFoldDB" id="A0A2P5FNC8"/>